<accession>A0ABP0HK77</accession>
<dbReference type="InterPro" id="IPR050177">
    <property type="entry name" value="Lipid_A_modif_metabolic_enz"/>
</dbReference>
<feature type="signal peptide" evidence="1">
    <location>
        <begin position="1"/>
        <end position="21"/>
    </location>
</feature>
<reference evidence="3 4" key="1">
    <citation type="submission" date="2024-02" db="EMBL/GenBank/DDBJ databases">
        <authorList>
            <person name="Chen Y."/>
            <person name="Shah S."/>
            <person name="Dougan E. K."/>
            <person name="Thang M."/>
            <person name="Chan C."/>
        </authorList>
    </citation>
    <scope>NUCLEOTIDE SEQUENCE [LARGE SCALE GENOMIC DNA]</scope>
</reference>
<dbReference type="InterPro" id="IPR001509">
    <property type="entry name" value="Epimerase_deHydtase"/>
</dbReference>
<feature type="domain" description="NAD-dependent epimerase/dehydratase" evidence="2">
    <location>
        <begin position="48"/>
        <end position="214"/>
    </location>
</feature>
<name>A0ABP0HK77_9DINO</name>
<evidence type="ECO:0000259" key="2">
    <source>
        <dbReference type="Pfam" id="PF01370"/>
    </source>
</evidence>
<evidence type="ECO:0000313" key="4">
    <source>
        <dbReference type="Proteomes" id="UP001642464"/>
    </source>
</evidence>
<organism evidence="3 4">
    <name type="scientific">Durusdinium trenchii</name>
    <dbReference type="NCBI Taxonomy" id="1381693"/>
    <lineage>
        <taxon>Eukaryota</taxon>
        <taxon>Sar</taxon>
        <taxon>Alveolata</taxon>
        <taxon>Dinophyceae</taxon>
        <taxon>Suessiales</taxon>
        <taxon>Symbiodiniaceae</taxon>
        <taxon>Durusdinium</taxon>
    </lineage>
</organism>
<keyword evidence="1" id="KW-0732">Signal</keyword>
<dbReference type="PANTHER" id="PTHR43245">
    <property type="entry name" value="BIFUNCTIONAL POLYMYXIN RESISTANCE PROTEIN ARNA"/>
    <property type="match status" value="1"/>
</dbReference>
<evidence type="ECO:0000313" key="3">
    <source>
        <dbReference type="EMBL" id="CAK8990188.1"/>
    </source>
</evidence>
<dbReference type="Gene3D" id="3.40.50.720">
    <property type="entry name" value="NAD(P)-binding Rossmann-like Domain"/>
    <property type="match status" value="1"/>
</dbReference>
<dbReference type="SUPFAM" id="SSF51735">
    <property type="entry name" value="NAD(P)-binding Rossmann-fold domains"/>
    <property type="match status" value="1"/>
</dbReference>
<evidence type="ECO:0000256" key="1">
    <source>
        <dbReference type="SAM" id="SignalP"/>
    </source>
</evidence>
<gene>
    <name evidence="3" type="ORF">SCF082_LOCUS2128</name>
</gene>
<comment type="caution">
    <text evidence="3">The sequence shown here is derived from an EMBL/GenBank/DDBJ whole genome shotgun (WGS) entry which is preliminary data.</text>
</comment>
<dbReference type="Proteomes" id="UP001642464">
    <property type="component" value="Unassembled WGS sequence"/>
</dbReference>
<dbReference type="EMBL" id="CAXAMM010001063">
    <property type="protein sequence ID" value="CAK8990188.1"/>
    <property type="molecule type" value="Genomic_DNA"/>
</dbReference>
<feature type="chain" id="PRO_5047321937" evidence="1">
    <location>
        <begin position="22"/>
        <end position="367"/>
    </location>
</feature>
<dbReference type="Pfam" id="PF01370">
    <property type="entry name" value="Epimerase"/>
    <property type="match status" value="1"/>
</dbReference>
<proteinExistence type="predicted"/>
<protein>
    <submittedName>
        <fullName evidence="3">NADPH-dependent 3-keto-steroid reductase Hsd3b4 (3 beta-hydroxysteroid dehydrogenase type 4) (3 beta-hydroxysteroid dehydrogenase type IV) (3 beta-HSD IV) (Dihydrotestosterone 3-ketoreductase)</fullName>
    </submittedName>
</protein>
<dbReference type="InterPro" id="IPR036291">
    <property type="entry name" value="NAD(P)-bd_dom_sf"/>
</dbReference>
<keyword evidence="4" id="KW-1185">Reference proteome</keyword>
<sequence length="367" mass="41918">MNKSFWVLVLLAAVAFRDWLHVKPKIDWVRAPVQSYDKCPSSTKSKTLMFGATSMLGKYIVESYIKDPSICVINYGRSKCAKCHVNVKGDLRDTRHVHRVLDNFKPDTVLTSVKPPLLGIHYKTFVELNLLSMVELIRAAKAKGVRYFVYVSSIAAAGHYEVHHGSTEADTKPFLTDFEAPYDVSKRMAEDYLLDAHEPGKFEVISVRTSGIIGGPDDPYDWYLSMFPFVPSFHTPAVVDSNFAGNIGDALYHVQQEMIKRPEVTGQIYYYTGERIPENTMAKWVAKHRGVPLLEIPFVVLEKVLELWHWARFDPNTYSILDLGRMGIIEQTFDNSKFRKTFPAFKERFTMEQAFARLFSSTGHDEL</sequence>